<dbReference type="PANTHER" id="PTHR34220">
    <property type="entry name" value="SENSOR HISTIDINE KINASE YPDA"/>
    <property type="match status" value="1"/>
</dbReference>
<evidence type="ECO:0000256" key="6">
    <source>
        <dbReference type="ARBA" id="ARBA00023136"/>
    </source>
</evidence>
<protein>
    <recommendedName>
        <fullName evidence="8">HAMP domain-containing protein</fullName>
    </recommendedName>
</protein>
<dbReference type="Pfam" id="PF06580">
    <property type="entry name" value="His_kinase"/>
    <property type="match status" value="1"/>
</dbReference>
<dbReference type="Pfam" id="PF02518">
    <property type="entry name" value="HATPase_c"/>
    <property type="match status" value="1"/>
</dbReference>
<evidence type="ECO:0000256" key="3">
    <source>
        <dbReference type="ARBA" id="ARBA00022553"/>
    </source>
</evidence>
<comment type="subcellular location">
    <subcellularLocation>
        <location evidence="1">Cell membrane</location>
        <topology evidence="1">Multi-pass membrane protein</topology>
    </subcellularLocation>
</comment>
<accession>A0A2A6E1R8</accession>
<evidence type="ECO:0000256" key="5">
    <source>
        <dbReference type="ARBA" id="ARBA00022777"/>
    </source>
</evidence>
<feature type="transmembrane region" description="Helical" evidence="7">
    <location>
        <begin position="18"/>
        <end position="37"/>
    </location>
</feature>
<dbReference type="GO" id="GO:0000155">
    <property type="term" value="F:phosphorelay sensor kinase activity"/>
    <property type="evidence" value="ECO:0007669"/>
    <property type="project" value="InterPro"/>
</dbReference>
<feature type="transmembrane region" description="Helical" evidence="7">
    <location>
        <begin position="297"/>
        <end position="320"/>
    </location>
</feature>
<evidence type="ECO:0000313" key="10">
    <source>
        <dbReference type="Proteomes" id="UP000243688"/>
    </source>
</evidence>
<feature type="domain" description="HAMP" evidence="8">
    <location>
        <begin position="318"/>
        <end position="370"/>
    </location>
</feature>
<dbReference type="Gene3D" id="3.30.565.10">
    <property type="entry name" value="Histidine kinase-like ATPase, C-terminal domain"/>
    <property type="match status" value="1"/>
</dbReference>
<dbReference type="AlphaFoldDB" id="A0A2A6E1R8"/>
<keyword evidence="7" id="KW-1133">Transmembrane helix</keyword>
<dbReference type="SMART" id="SM00387">
    <property type="entry name" value="HATPase_c"/>
    <property type="match status" value="1"/>
</dbReference>
<dbReference type="InterPro" id="IPR003594">
    <property type="entry name" value="HATPase_dom"/>
</dbReference>
<keyword evidence="3" id="KW-0597">Phosphoprotein</keyword>
<name>A0A2A6E1R8_9BACL</name>
<evidence type="ECO:0000313" key="9">
    <source>
        <dbReference type="EMBL" id="PDO10935.1"/>
    </source>
</evidence>
<sequence>MVRRWFSRWRDVRLRNKLLLSFVLTVFIPVTMVGVFLTHRFRQMELRDAIEQTALNMERIEKRTEEVLKVAGDLSFRLLFDERLARVVNTRYETVYDVVRTYREYFNFDEFLQFNPEISSIRIYMDNPTLINNWEFIRPNAAVTQSVWYRAAVEAKGRIGWFSVDDEPKSPDSRLSLVRRVDFPGYRSYGVLVVDIDTDRLSDILHQEPFETMLVEDGGHLVASNRENEAFSLIGGVPRYQALAALGPGAHEVKLDGRAYRVLVNAITPMSSFNRLHVVSLFAVSDIVRDANRISMLGLAAMLASLGVAVVLIFGFSYALSRRLLALSKQISKVALGNLEPGPALAGNDELGQISRQFNSMLDSLRELMEEVRVTNLQKSRLELRQNEMKLRMMASQIHPHFLFNALESIRMKAHVKGEAEIAHVVKTLGRLMRKKLEIGASEIPLCDEIEMVRCYLEIQNFRYESRLRFEILVDPSCENVPIPPLVIQPLVENAVVHGLEKKEGGGTVRVRAVCEDGRLCAEVADDGVGIAADKLEALRRSLDVEEGEEPEDADARRRIGLRNVHQRLRLLYGESSGLAIDSRPGEGTKVRFSIPLDKRGQRHVQRLDRR</sequence>
<dbReference type="Proteomes" id="UP000243688">
    <property type="component" value="Unassembled WGS sequence"/>
</dbReference>
<gene>
    <name evidence="9" type="ORF">BLM47_04480</name>
</gene>
<organism evidence="9 10">
    <name type="scientific">Candidatus Reconcilbacillus cellulovorans</name>
    <dbReference type="NCBI Taxonomy" id="1906605"/>
    <lineage>
        <taxon>Bacteria</taxon>
        <taxon>Bacillati</taxon>
        <taxon>Bacillota</taxon>
        <taxon>Bacilli</taxon>
        <taxon>Bacillales</taxon>
        <taxon>Paenibacillaceae</taxon>
        <taxon>Candidatus Reconcilbacillus</taxon>
    </lineage>
</organism>
<dbReference type="Pfam" id="PF00672">
    <property type="entry name" value="HAMP"/>
    <property type="match status" value="1"/>
</dbReference>
<dbReference type="SUPFAM" id="SSF55874">
    <property type="entry name" value="ATPase domain of HSP90 chaperone/DNA topoisomerase II/histidine kinase"/>
    <property type="match status" value="1"/>
</dbReference>
<dbReference type="InterPro" id="IPR010559">
    <property type="entry name" value="Sig_transdc_His_kin_internal"/>
</dbReference>
<proteinExistence type="predicted"/>
<keyword evidence="6 7" id="KW-0472">Membrane</keyword>
<dbReference type="GO" id="GO:0005886">
    <property type="term" value="C:plasma membrane"/>
    <property type="evidence" value="ECO:0007669"/>
    <property type="project" value="UniProtKB-SubCell"/>
</dbReference>
<dbReference type="SMART" id="SM00304">
    <property type="entry name" value="HAMP"/>
    <property type="match status" value="1"/>
</dbReference>
<keyword evidence="7" id="KW-0812">Transmembrane</keyword>
<dbReference type="Gene3D" id="6.10.340.10">
    <property type="match status" value="1"/>
</dbReference>
<evidence type="ECO:0000256" key="1">
    <source>
        <dbReference type="ARBA" id="ARBA00004651"/>
    </source>
</evidence>
<comment type="caution">
    <text evidence="9">The sequence shown here is derived from an EMBL/GenBank/DDBJ whole genome shotgun (WGS) entry which is preliminary data.</text>
</comment>
<dbReference type="InterPro" id="IPR050640">
    <property type="entry name" value="Bact_2-comp_sensor_kinase"/>
</dbReference>
<evidence type="ECO:0000256" key="7">
    <source>
        <dbReference type="SAM" id="Phobius"/>
    </source>
</evidence>
<reference evidence="9 10" key="1">
    <citation type="submission" date="2016-12" db="EMBL/GenBank/DDBJ databases">
        <title>Candidatus Reconcilibacillus cellulovorans genome.</title>
        <authorList>
            <person name="Kolinko S."/>
            <person name="Wu Y.-W."/>
            <person name="Tachea F."/>
            <person name="Denzel E."/>
            <person name="Hiras J."/>
            <person name="Baecker N."/>
            <person name="Chan L.J."/>
            <person name="Eichorst S.A."/>
            <person name="Frey D."/>
            <person name="Adams P.D."/>
            <person name="Pray T."/>
            <person name="Tanjore D."/>
            <person name="Petzold C.J."/>
            <person name="Gladden J.M."/>
            <person name="Simmons B.A."/>
            <person name="Singer S.W."/>
        </authorList>
    </citation>
    <scope>NUCLEOTIDE SEQUENCE [LARGE SCALE GENOMIC DNA]</scope>
    <source>
        <strain evidence="9">JTherm</strain>
    </source>
</reference>
<dbReference type="InterPro" id="IPR036890">
    <property type="entry name" value="HATPase_C_sf"/>
</dbReference>
<dbReference type="CDD" id="cd06225">
    <property type="entry name" value="HAMP"/>
    <property type="match status" value="1"/>
</dbReference>
<dbReference type="EMBL" id="MOXJ01000007">
    <property type="protein sequence ID" value="PDO10935.1"/>
    <property type="molecule type" value="Genomic_DNA"/>
</dbReference>
<evidence type="ECO:0000256" key="4">
    <source>
        <dbReference type="ARBA" id="ARBA00022679"/>
    </source>
</evidence>
<keyword evidence="2" id="KW-1003">Cell membrane</keyword>
<dbReference type="SUPFAM" id="SSF158472">
    <property type="entry name" value="HAMP domain-like"/>
    <property type="match status" value="1"/>
</dbReference>
<evidence type="ECO:0000256" key="2">
    <source>
        <dbReference type="ARBA" id="ARBA00022475"/>
    </source>
</evidence>
<keyword evidence="5" id="KW-0418">Kinase</keyword>
<keyword evidence="4" id="KW-0808">Transferase</keyword>
<evidence type="ECO:0000259" key="8">
    <source>
        <dbReference type="PROSITE" id="PS50885"/>
    </source>
</evidence>
<dbReference type="PROSITE" id="PS50885">
    <property type="entry name" value="HAMP"/>
    <property type="match status" value="1"/>
</dbReference>
<dbReference type="InterPro" id="IPR003660">
    <property type="entry name" value="HAMP_dom"/>
</dbReference>
<dbReference type="PANTHER" id="PTHR34220:SF7">
    <property type="entry name" value="SENSOR HISTIDINE KINASE YPDA"/>
    <property type="match status" value="1"/>
</dbReference>